<dbReference type="Proteomes" id="UP000265540">
    <property type="component" value="Unassembled WGS sequence"/>
</dbReference>
<dbReference type="EMBL" id="QZJF01000017">
    <property type="protein sequence ID" value="RJR27029.1"/>
    <property type="molecule type" value="Genomic_DNA"/>
</dbReference>
<gene>
    <name evidence="1" type="ORF">C4561_03420</name>
</gene>
<organism evidence="1 2">
    <name type="scientific">candidate division WWE3 bacterium</name>
    <dbReference type="NCBI Taxonomy" id="2053526"/>
    <lineage>
        <taxon>Bacteria</taxon>
        <taxon>Katanobacteria</taxon>
    </lineage>
</organism>
<protein>
    <submittedName>
        <fullName evidence="1">Calcium-binding protein</fullName>
    </submittedName>
</protein>
<dbReference type="AlphaFoldDB" id="A0A3A4ZCQ0"/>
<name>A0A3A4ZCQ0_UNCKA</name>
<proteinExistence type="predicted"/>
<evidence type="ECO:0000313" key="1">
    <source>
        <dbReference type="EMBL" id="RJR27029.1"/>
    </source>
</evidence>
<comment type="caution">
    <text evidence="1">The sequence shown here is derived from an EMBL/GenBank/DDBJ whole genome shotgun (WGS) entry which is preliminary data.</text>
</comment>
<reference evidence="1 2" key="1">
    <citation type="journal article" date="2017" name="ISME J.">
        <title>Energy and carbon metabolisms in a deep terrestrial subsurface fluid microbial community.</title>
        <authorList>
            <person name="Momper L."/>
            <person name="Jungbluth S.P."/>
            <person name="Lee M.D."/>
            <person name="Amend J.P."/>
        </authorList>
    </citation>
    <scope>NUCLEOTIDE SEQUENCE [LARGE SCALE GENOMIC DNA]</scope>
    <source>
        <strain evidence="1">SURF_46</strain>
    </source>
</reference>
<sequence>MRHLRGECNCNCAGCDLGYHCNRESRGCNINR</sequence>
<evidence type="ECO:0000313" key="2">
    <source>
        <dbReference type="Proteomes" id="UP000265540"/>
    </source>
</evidence>
<accession>A0A3A4ZCQ0</accession>